<dbReference type="PANTHER" id="PTHR10582">
    <property type="entry name" value="TRANSIENT RECEPTOR POTENTIAL ION CHANNEL PROTEIN"/>
    <property type="match status" value="1"/>
</dbReference>
<keyword evidence="4 6" id="KW-1133">Transmembrane helix</keyword>
<keyword evidence="3" id="KW-0677">Repeat</keyword>
<gene>
    <name evidence="8" type="ORF">PBRASI_LOCUS9812</name>
</gene>
<accession>A0A9N9DNI1</accession>
<dbReference type="SUPFAM" id="SSF50998">
    <property type="entry name" value="Quinoprotein alcohol dehydrogenase-like"/>
    <property type="match status" value="1"/>
</dbReference>
<dbReference type="AlphaFoldDB" id="A0A9N9DNI1"/>
<protein>
    <submittedName>
        <fullName evidence="8">2993_t:CDS:1</fullName>
    </submittedName>
</protein>
<evidence type="ECO:0000256" key="5">
    <source>
        <dbReference type="ARBA" id="ARBA00023136"/>
    </source>
</evidence>
<feature type="transmembrane region" description="Helical" evidence="6">
    <location>
        <begin position="1082"/>
        <end position="1107"/>
    </location>
</feature>
<comment type="subcellular location">
    <subcellularLocation>
        <location evidence="1">Membrane</location>
        <topology evidence="1">Multi-pass membrane protein</topology>
    </subcellularLocation>
</comment>
<proteinExistence type="predicted"/>
<evidence type="ECO:0000256" key="1">
    <source>
        <dbReference type="ARBA" id="ARBA00004141"/>
    </source>
</evidence>
<dbReference type="InterPro" id="IPR011047">
    <property type="entry name" value="Quinoprotein_ADH-like_sf"/>
</dbReference>
<dbReference type="PANTHER" id="PTHR10582:SF2">
    <property type="entry name" value="INACTIVE"/>
    <property type="match status" value="1"/>
</dbReference>
<evidence type="ECO:0000256" key="6">
    <source>
        <dbReference type="SAM" id="Phobius"/>
    </source>
</evidence>
<evidence type="ECO:0000259" key="7">
    <source>
        <dbReference type="Pfam" id="PF00520"/>
    </source>
</evidence>
<dbReference type="InterPro" id="IPR024862">
    <property type="entry name" value="TRPV"/>
</dbReference>
<feature type="domain" description="Ion transport" evidence="7">
    <location>
        <begin position="907"/>
        <end position="1117"/>
    </location>
</feature>
<evidence type="ECO:0000313" key="9">
    <source>
        <dbReference type="Proteomes" id="UP000789739"/>
    </source>
</evidence>
<dbReference type="Gene3D" id="1.10.287.70">
    <property type="match status" value="1"/>
</dbReference>
<dbReference type="InterPro" id="IPR005821">
    <property type="entry name" value="Ion_trans_dom"/>
</dbReference>
<dbReference type="GO" id="GO:0098703">
    <property type="term" value="P:calcium ion import across plasma membrane"/>
    <property type="evidence" value="ECO:0007669"/>
    <property type="project" value="TreeGrafter"/>
</dbReference>
<keyword evidence="2 6" id="KW-0812">Transmembrane</keyword>
<organism evidence="8 9">
    <name type="scientific">Paraglomus brasilianum</name>
    <dbReference type="NCBI Taxonomy" id="144538"/>
    <lineage>
        <taxon>Eukaryota</taxon>
        <taxon>Fungi</taxon>
        <taxon>Fungi incertae sedis</taxon>
        <taxon>Mucoromycota</taxon>
        <taxon>Glomeromycotina</taxon>
        <taxon>Glomeromycetes</taxon>
        <taxon>Paraglomerales</taxon>
        <taxon>Paraglomeraceae</taxon>
        <taxon>Paraglomus</taxon>
    </lineage>
</organism>
<dbReference type="OrthoDB" id="2433234at2759"/>
<feature type="transmembrane region" description="Helical" evidence="6">
    <location>
        <begin position="879"/>
        <end position="900"/>
    </location>
</feature>
<reference evidence="8" key="1">
    <citation type="submission" date="2021-06" db="EMBL/GenBank/DDBJ databases">
        <authorList>
            <person name="Kallberg Y."/>
            <person name="Tangrot J."/>
            <person name="Rosling A."/>
        </authorList>
    </citation>
    <scope>NUCLEOTIDE SEQUENCE</scope>
    <source>
        <strain evidence="8">BR232B</strain>
    </source>
</reference>
<feature type="transmembrane region" description="Helical" evidence="6">
    <location>
        <begin position="907"/>
        <end position="928"/>
    </location>
</feature>
<keyword evidence="5 6" id="KW-0472">Membrane</keyword>
<evidence type="ECO:0000256" key="3">
    <source>
        <dbReference type="ARBA" id="ARBA00022737"/>
    </source>
</evidence>
<comment type="caution">
    <text evidence="8">The sequence shown here is derived from an EMBL/GenBank/DDBJ whole genome shotgun (WGS) entry which is preliminary data.</text>
</comment>
<dbReference type="Proteomes" id="UP000789739">
    <property type="component" value="Unassembled WGS sequence"/>
</dbReference>
<dbReference type="EMBL" id="CAJVPI010002355">
    <property type="protein sequence ID" value="CAG8641718.1"/>
    <property type="molecule type" value="Genomic_DNA"/>
</dbReference>
<dbReference type="Pfam" id="PF00520">
    <property type="entry name" value="Ion_trans"/>
    <property type="match status" value="1"/>
</dbReference>
<feature type="transmembrane region" description="Helical" evidence="6">
    <location>
        <begin position="975"/>
        <end position="1002"/>
    </location>
</feature>
<feature type="transmembrane region" description="Helical" evidence="6">
    <location>
        <begin position="948"/>
        <end position="968"/>
    </location>
</feature>
<evidence type="ECO:0000313" key="8">
    <source>
        <dbReference type="EMBL" id="CAG8641718.1"/>
    </source>
</evidence>
<evidence type="ECO:0000256" key="4">
    <source>
        <dbReference type="ARBA" id="ARBA00022989"/>
    </source>
</evidence>
<sequence>EVYSKPGWRYHIAISDNGKEVIKFGIQKEGSEIVGYLTAYEINGNEISNASELSYKINANYIQEAYDWNSMPTWSLAISNANINGKTLIAFSYFPTKRLYEPNSDLESGCSCAPSQDRSSTYVLVMDRNNPDEWIRIETPLDEVAGVVNFVSDPDSDMWLLTVSNEGGIFQYNIDPEHTEPYKTLSETSVWQRNIPMAYRHNMKNKWKGLHSKAYFQFLARTIKSHVYFEPEPKKKILRVYNLRDGRHLFDLHHHGDPSLICFDTPVLAISKNGALLAVSLDTTFINIYLTENGLECGRKDATKSHRIVLIEFINNDECLLIIREAKETHKLVATVWELFTCRPDRTIKKINLPDYFFYKRPNLYGVRWAGNTAIFVTDKGELKLVLDCFDPEEEKVSGGEDPPIVADKQLEYSTVYELDEKTYRLPDSKLTQLIIRRIEPWMPDGNKIIGVWLDESEEGKSRRQLLIGRSCIQIWKLLPDGQRLLLYIYANEDIVTDHKTDPKITITIYKDRFDLTIEREDVFPDRVLHIKWPIDPSEIVLNACQTLEWLDKKRDKNYTYERRILFDEIKHQITNIVRIFIKNYPDEWSLLEVRHDLMKSLIIGGCSRLTQDLIKVSDGENNENNEGEYRRRLLHIPRKYSWDNDNGKLKKKDNTDIMVVIRKNKGLTENFLAYYAHHAKNHYGWMHTVGEALSELYEFESYNADDLKISRKRLLAHPTFAGDSLHGHEHPPTSYAAMFRSSSKIHDDLEPLSRNDVIANLRYAYLTKAEGTALRVKLRCDKLKRRLRHVRLGTIVKVMLTPFSFVLRTVAAIFDASSFSLSKDPMTLINIVRRIPVPVDAYAIGYLLVTAVEEDDGMFLDNPVISGIIDCAWKGESYLYFVFLFLFFSYLIVFDAFVWQRRGLTFYDVVDLCSFILPIVTTAVLTFKATRDDNGVWGFGQTEISRNMLFLISISTFIMWLRFLLLLRLFEVSGIYVLIISNIVFHILPFLALLFILVVAFGQAMYVLLHDPTEIGLSPNILQLGVNVTTPNGDVEQTNYTVYQNYNPQDASDNNFANFWTSVLSSYDWMNGRWDNVDWNYYPVTIFIVIASLLLVIIMLNVLIAIMGDIYTAAKESGEREILRLRVKFILDTEYFGNKVWRTMFPAYRPPSRFEDVVKKNPRYMYVLGNRRRFKQWVEEGEVFRELTKPQEVQQEKLTDHSCFKLEDDDSG</sequence>
<evidence type="ECO:0000256" key="2">
    <source>
        <dbReference type="ARBA" id="ARBA00022692"/>
    </source>
</evidence>
<keyword evidence="9" id="KW-1185">Reference proteome</keyword>
<name>A0A9N9DNI1_9GLOM</name>
<dbReference type="GO" id="GO:0005216">
    <property type="term" value="F:monoatomic ion channel activity"/>
    <property type="evidence" value="ECO:0007669"/>
    <property type="project" value="InterPro"/>
</dbReference>
<feature type="non-terminal residue" evidence="8">
    <location>
        <position position="1213"/>
    </location>
</feature>
<dbReference type="GO" id="GO:0005886">
    <property type="term" value="C:plasma membrane"/>
    <property type="evidence" value="ECO:0007669"/>
    <property type="project" value="TreeGrafter"/>
</dbReference>